<feature type="compositionally biased region" description="Pro residues" evidence="1">
    <location>
        <begin position="417"/>
        <end position="428"/>
    </location>
</feature>
<feature type="compositionally biased region" description="Polar residues" evidence="1">
    <location>
        <begin position="1"/>
        <end position="10"/>
    </location>
</feature>
<dbReference type="EMBL" id="JAROCF010000001">
    <property type="protein sequence ID" value="MDN4615565.1"/>
    <property type="molecule type" value="Genomic_DNA"/>
</dbReference>
<reference evidence="2" key="1">
    <citation type="submission" date="2023-06" db="EMBL/GenBank/DDBJ databases">
        <title>MT1 and MT2 Draft Genomes of Novel Species.</title>
        <authorList>
            <person name="Venkateswaran K."/>
        </authorList>
    </citation>
    <scope>NUCLEOTIDE SEQUENCE</scope>
    <source>
        <strain evidence="2">F6_8S_P_1B</strain>
    </source>
</reference>
<feature type="compositionally biased region" description="Low complexity" evidence="1">
    <location>
        <begin position="429"/>
        <end position="446"/>
    </location>
</feature>
<evidence type="ECO:0000256" key="1">
    <source>
        <dbReference type="SAM" id="MobiDB-lite"/>
    </source>
</evidence>
<feature type="region of interest" description="Disordered" evidence="1">
    <location>
        <begin position="368"/>
        <end position="460"/>
    </location>
</feature>
<keyword evidence="3" id="KW-1185">Reference proteome</keyword>
<feature type="region of interest" description="Disordered" evidence="1">
    <location>
        <begin position="259"/>
        <end position="309"/>
    </location>
</feature>
<protein>
    <recommendedName>
        <fullName evidence="4">Protein kinase domain-containing protein</fullName>
    </recommendedName>
</protein>
<sequence>MNVDRTTGQPPSAFRTRAGGDALRRPAAAIAAANGWRAESWTRGGATHGEATRAWASAGAEAQVGGHALEVIGDDLTAGAILWVHTESLAHDADARRASDSEHITRVLRRLPERRSRVGPVHALLLERPGGGTLEERLGAGPPLRAGEAVTILLGVATALSDLHAAGWGGALTRPAYVAFRTDGCPVLAWLERPVPLDDDAEAADRRAFRSLSRAVCDAIPGDEGRRLLETVADVTALRGWERLRGALLREAQPGVVSVPARGPLGKAPHARADAAGSDGAETDDPHEYGAASSGGAAGGGLITPADDRRPAWPERMLATIESRPLVRWIRGVSERVRRRPGLIVVALAPAALAGALLVLLPGTDSGAHGSPSELATSASAAVDRSNAPQTPSEPIATASPPSPQSPSPASGLSTSPSPPAASSPSPSPGAASSPSPSPPSARASGDTSTGVVGRDPLLGDDPVAAARVLVERRHACFAARRPSAGCLEAVVQKGSELLRTEEAGLGERGAASARDYGAADVTLVQRWARAALVTVEPGAPGGPGGLGAPGSAGSIKREPASLLLVRGEAGWRLREVFP</sequence>
<name>A0ABT8KDP0_9MICO</name>
<comment type="caution">
    <text evidence="2">The sequence shown here is derived from an EMBL/GenBank/DDBJ whole genome shotgun (WGS) entry which is preliminary data.</text>
</comment>
<accession>A0ABT8KDP0</accession>
<dbReference type="Proteomes" id="UP001174208">
    <property type="component" value="Unassembled WGS sequence"/>
</dbReference>
<proteinExistence type="predicted"/>
<evidence type="ECO:0000313" key="3">
    <source>
        <dbReference type="Proteomes" id="UP001174208"/>
    </source>
</evidence>
<organism evidence="2 3">
    <name type="scientific">Leifsonia williamsii</name>
    <dbReference type="NCBI Taxonomy" id="3035919"/>
    <lineage>
        <taxon>Bacteria</taxon>
        <taxon>Bacillati</taxon>
        <taxon>Actinomycetota</taxon>
        <taxon>Actinomycetes</taxon>
        <taxon>Micrococcales</taxon>
        <taxon>Microbacteriaceae</taxon>
        <taxon>Leifsonia</taxon>
    </lineage>
</organism>
<evidence type="ECO:0000313" key="2">
    <source>
        <dbReference type="EMBL" id="MDN4615565.1"/>
    </source>
</evidence>
<dbReference type="RefSeq" id="WP_301208238.1">
    <property type="nucleotide sequence ID" value="NZ_JAROCF010000001.1"/>
</dbReference>
<evidence type="ECO:0008006" key="4">
    <source>
        <dbReference type="Google" id="ProtNLM"/>
    </source>
</evidence>
<feature type="region of interest" description="Disordered" evidence="1">
    <location>
        <begin position="1"/>
        <end position="21"/>
    </location>
</feature>
<gene>
    <name evidence="2" type="ORF">P5G50_14025</name>
</gene>